<dbReference type="RefSeq" id="XP_046591223.1">
    <property type="nucleotide sequence ID" value="XM_046735267.1"/>
</dbReference>
<feature type="transmembrane region" description="Helical" evidence="7">
    <location>
        <begin position="368"/>
        <end position="391"/>
    </location>
</feature>
<feature type="transmembrane region" description="Helical" evidence="7">
    <location>
        <begin position="115"/>
        <end position="133"/>
    </location>
</feature>
<evidence type="ECO:0000256" key="3">
    <source>
        <dbReference type="ARBA" id="ARBA00022448"/>
    </source>
</evidence>
<evidence type="ECO:0000256" key="7">
    <source>
        <dbReference type="SAM" id="Phobius"/>
    </source>
</evidence>
<dbReference type="OrthoDB" id="6493944at2759"/>
<dbReference type="AlphaFoldDB" id="A0A6J0C861"/>
<dbReference type="InParanoid" id="A0A6J0C861"/>
<name>A0A6J0C861_NEOLC</name>
<evidence type="ECO:0000313" key="8">
    <source>
        <dbReference type="Proteomes" id="UP000829291"/>
    </source>
</evidence>
<comment type="similarity">
    <text evidence="2">Belongs to the SLC13A/DASS transporter (TC 2.A.47) family. NADC subfamily.</text>
</comment>
<evidence type="ECO:0000256" key="1">
    <source>
        <dbReference type="ARBA" id="ARBA00004141"/>
    </source>
</evidence>
<accession>A0A6J0C861</accession>
<feature type="transmembrane region" description="Helical" evidence="7">
    <location>
        <begin position="70"/>
        <end position="95"/>
    </location>
</feature>
<protein>
    <submittedName>
        <fullName evidence="9 10">Protein I'm not dead yet-like</fullName>
    </submittedName>
</protein>
<sequence length="573" mass="63116">MSATKLDAVQVDPAARSDAEFVRKDVSFGRLLLGFFGMYWRSWIVILWPIILCPILIYQDSTAYKCMYVVAIMALYWVTEALPLPVTSFIPIVLFPLMGILNTSDTTTCYLNDTTMMFIASIVIATAIEHSGLHLRVAFTIIRLVGCSHRRLTLGIFLVTMFISLWISNTATTAMMVPIIETVLMELESQGLGKMFIEDANDTEGNEDGQPAKKPTNATMTYYFIAAYASSIGGIGTMVATGSNLTLKGIYESRFPDSPGINFSDWMCYAIPPMLVSGFLVWLWLQVMYMGMFRPNSKDSQAINIGPEGEKVAKRIIEQKYRDLGPITWHELSVAVLFVFVILLWFFRNPGFVTGWPDYITEMSVKDSTAAMLVIILMFILPSKLEFLNAFSKDSSKYPTKSSQGLITWKLIQTKMHWGLLFVLGGGFAISQGSTSSGLSDLLGNALSGLESLPPVATLFVICLIIQTVTEFTANVAIANIVLPVVAELCVAIKLHPLYLMLPATFCCSFSFHLPVGTPPNAIVSAAGHIKTKDFIVAGIGPTLITLIVVTVSFPTWGNVIFNANEFPSWAES</sequence>
<feature type="transmembrane region" description="Helical" evidence="7">
    <location>
        <begin position="327"/>
        <end position="347"/>
    </location>
</feature>
<dbReference type="RefSeq" id="XP_015522585.1">
    <property type="nucleotide sequence ID" value="XM_015667099.1"/>
</dbReference>
<gene>
    <name evidence="9 10" type="primary">LOC107226319</name>
</gene>
<dbReference type="CDD" id="cd01115">
    <property type="entry name" value="SLC13_permease"/>
    <property type="match status" value="1"/>
</dbReference>
<keyword evidence="4 7" id="KW-0812">Transmembrane</keyword>
<comment type="subcellular location">
    <subcellularLocation>
        <location evidence="1">Membrane</location>
        <topology evidence="1">Multi-pass membrane protein</topology>
    </subcellularLocation>
</comment>
<dbReference type="Pfam" id="PF00939">
    <property type="entry name" value="Na_sulph_symp"/>
    <property type="match status" value="1"/>
</dbReference>
<evidence type="ECO:0000256" key="2">
    <source>
        <dbReference type="ARBA" id="ARBA00006772"/>
    </source>
</evidence>
<keyword evidence="6 7" id="KW-0472">Membrane</keyword>
<keyword evidence="3" id="KW-0813">Transport</keyword>
<evidence type="ECO:0000256" key="6">
    <source>
        <dbReference type="ARBA" id="ARBA00023136"/>
    </source>
</evidence>
<dbReference type="PANTHER" id="PTHR10283">
    <property type="entry name" value="SOLUTE CARRIER FAMILY 13 MEMBER"/>
    <property type="match status" value="1"/>
</dbReference>
<dbReference type="GO" id="GO:0005886">
    <property type="term" value="C:plasma membrane"/>
    <property type="evidence" value="ECO:0007669"/>
    <property type="project" value="TreeGrafter"/>
</dbReference>
<dbReference type="PROSITE" id="PS01271">
    <property type="entry name" value="NA_SULFATE"/>
    <property type="match status" value="1"/>
</dbReference>
<keyword evidence="5 7" id="KW-1133">Transmembrane helix</keyword>
<feature type="transmembrane region" description="Helical" evidence="7">
    <location>
        <begin position="222"/>
        <end position="245"/>
    </location>
</feature>
<feature type="transmembrane region" description="Helical" evidence="7">
    <location>
        <begin position="38"/>
        <end position="58"/>
    </location>
</feature>
<dbReference type="InterPro" id="IPR031312">
    <property type="entry name" value="Na/sul_symport_CS"/>
</dbReference>
<dbReference type="FunCoup" id="A0A6J0C861">
    <property type="interactions" value="198"/>
</dbReference>
<feature type="transmembrane region" description="Helical" evidence="7">
    <location>
        <begin position="266"/>
        <end position="285"/>
    </location>
</feature>
<reference evidence="9" key="1">
    <citation type="submission" date="2025-04" db="UniProtKB">
        <authorList>
            <consortium name="RefSeq"/>
        </authorList>
    </citation>
    <scope>IDENTIFICATION</scope>
    <source>
        <tissue evidence="10">Thorax and Abdomen</tissue>
        <tissue evidence="9">Whole body</tissue>
    </source>
</reference>
<dbReference type="GO" id="GO:0015141">
    <property type="term" value="F:succinate transmembrane transporter activity"/>
    <property type="evidence" value="ECO:0007669"/>
    <property type="project" value="TreeGrafter"/>
</dbReference>
<evidence type="ECO:0000313" key="9">
    <source>
        <dbReference type="RefSeq" id="XP_015522585.1"/>
    </source>
</evidence>
<keyword evidence="8" id="KW-1185">Reference proteome</keyword>
<dbReference type="GO" id="GO:0015137">
    <property type="term" value="F:citrate transmembrane transporter activity"/>
    <property type="evidence" value="ECO:0007669"/>
    <property type="project" value="TreeGrafter"/>
</dbReference>
<evidence type="ECO:0000256" key="5">
    <source>
        <dbReference type="ARBA" id="ARBA00022989"/>
    </source>
</evidence>
<evidence type="ECO:0000256" key="4">
    <source>
        <dbReference type="ARBA" id="ARBA00022692"/>
    </source>
</evidence>
<dbReference type="PANTHER" id="PTHR10283:SF82">
    <property type="entry name" value="SOLUTE CARRIER FAMILY 13 MEMBER 2"/>
    <property type="match status" value="1"/>
</dbReference>
<proteinExistence type="inferred from homology"/>
<feature type="transmembrane region" description="Helical" evidence="7">
    <location>
        <begin position="154"/>
        <end position="180"/>
    </location>
</feature>
<dbReference type="GeneID" id="107226319"/>
<dbReference type="Proteomes" id="UP000829291">
    <property type="component" value="Chromosome 3"/>
</dbReference>
<evidence type="ECO:0000313" key="10">
    <source>
        <dbReference type="RefSeq" id="XP_046591223.1"/>
    </source>
</evidence>
<dbReference type="KEGG" id="nlo:107226319"/>
<feature type="transmembrane region" description="Helical" evidence="7">
    <location>
        <begin position="536"/>
        <end position="557"/>
    </location>
</feature>
<dbReference type="InterPro" id="IPR001898">
    <property type="entry name" value="SLC13A/DASS"/>
</dbReference>
<organism evidence="8 9">
    <name type="scientific">Neodiprion lecontei</name>
    <name type="common">Redheaded pine sawfly</name>
    <dbReference type="NCBI Taxonomy" id="441921"/>
    <lineage>
        <taxon>Eukaryota</taxon>
        <taxon>Metazoa</taxon>
        <taxon>Ecdysozoa</taxon>
        <taxon>Arthropoda</taxon>
        <taxon>Hexapoda</taxon>
        <taxon>Insecta</taxon>
        <taxon>Pterygota</taxon>
        <taxon>Neoptera</taxon>
        <taxon>Endopterygota</taxon>
        <taxon>Hymenoptera</taxon>
        <taxon>Tenthredinoidea</taxon>
        <taxon>Diprionidae</taxon>
        <taxon>Diprioninae</taxon>
        <taxon>Neodiprion</taxon>
    </lineage>
</organism>
<feature type="transmembrane region" description="Helical" evidence="7">
    <location>
        <begin position="411"/>
        <end position="430"/>
    </location>
</feature>